<proteinExistence type="predicted"/>
<dbReference type="Proteomes" id="UP000011599">
    <property type="component" value="Unassembled WGS sequence"/>
</dbReference>
<accession>L9W8W4</accession>
<comment type="caution">
    <text evidence="1">The sequence shown here is derived from an EMBL/GenBank/DDBJ whole genome shotgun (WGS) entry which is preliminary data.</text>
</comment>
<dbReference type="AlphaFoldDB" id="L9W8W4"/>
<dbReference type="EMBL" id="AOHW01000006">
    <property type="protein sequence ID" value="ELY45807.1"/>
    <property type="molecule type" value="Genomic_DNA"/>
</dbReference>
<dbReference type="RefSeq" id="WP_006088241.1">
    <property type="nucleotide sequence ID" value="NZ_AOHW01000006.1"/>
</dbReference>
<dbReference type="PATRIC" id="fig|1114856.3.peg.549"/>
<evidence type="ECO:0000313" key="1">
    <source>
        <dbReference type="EMBL" id="ELY45807.1"/>
    </source>
</evidence>
<gene>
    <name evidence="1" type="ORF">C496_02657</name>
</gene>
<protein>
    <submittedName>
        <fullName evidence="1">Uncharacterized protein</fullName>
    </submittedName>
</protein>
<dbReference type="OrthoDB" id="179525at2157"/>
<organism evidence="1 2">
    <name type="scientific">Natronorubrum tibetense GA33</name>
    <dbReference type="NCBI Taxonomy" id="1114856"/>
    <lineage>
        <taxon>Archaea</taxon>
        <taxon>Methanobacteriati</taxon>
        <taxon>Methanobacteriota</taxon>
        <taxon>Stenosarchaea group</taxon>
        <taxon>Halobacteria</taxon>
        <taxon>Halobacteriales</taxon>
        <taxon>Natrialbaceae</taxon>
        <taxon>Natronorubrum</taxon>
    </lineage>
</organism>
<evidence type="ECO:0000313" key="2">
    <source>
        <dbReference type="Proteomes" id="UP000011599"/>
    </source>
</evidence>
<dbReference type="STRING" id="1114856.GCA_000383975_03693"/>
<keyword evidence="2" id="KW-1185">Reference proteome</keyword>
<reference evidence="1 2" key="1">
    <citation type="journal article" date="2014" name="PLoS Genet.">
        <title>Phylogenetically driven sequencing of extremely halophilic archaea reveals strategies for static and dynamic osmo-response.</title>
        <authorList>
            <person name="Becker E.A."/>
            <person name="Seitzer P.M."/>
            <person name="Tritt A."/>
            <person name="Larsen D."/>
            <person name="Krusor M."/>
            <person name="Yao A.I."/>
            <person name="Wu D."/>
            <person name="Madern D."/>
            <person name="Eisen J.A."/>
            <person name="Darling A.E."/>
            <person name="Facciotti M.T."/>
        </authorList>
    </citation>
    <scope>NUCLEOTIDE SEQUENCE [LARGE SCALE GENOMIC DNA]</scope>
    <source>
        <strain evidence="1 2">GA33</strain>
    </source>
</reference>
<name>L9W8W4_9EURY</name>
<sequence length="197" mass="22728">MDVLSGSFEKIRTESLVYYHDGAIPNIAIPSRDLNVEWVAEELINTVVESSNRRERFFHFLDSGYSGLLAHDDESWTAYGWICTPRSDRVPIQLPDWIGDLDTYWLFFARTREGDRGEGWHKYLLAERLRAIYEYDLGSSIYTDTDIDNVSRFSIVSSGFGPAGTLRTYSLGYPPFDMKKIGRWNWDTSHPPLPESE</sequence>
<dbReference type="eggNOG" id="ENOG502N5ZS">
    <property type="taxonomic scope" value="Archaea"/>
</dbReference>